<dbReference type="InterPro" id="IPR036388">
    <property type="entry name" value="WH-like_DNA-bd_sf"/>
</dbReference>
<dbReference type="RefSeq" id="WP_008068036.1">
    <property type="nucleotide sequence ID" value="NZ_AQWK01000012.1"/>
</dbReference>
<keyword evidence="4" id="KW-0804">Transcription</keyword>
<evidence type="ECO:0000313" key="7">
    <source>
        <dbReference type="Proteomes" id="UP000004728"/>
    </source>
</evidence>
<feature type="domain" description="HTH lysR-type" evidence="5">
    <location>
        <begin position="4"/>
        <end position="62"/>
    </location>
</feature>
<reference evidence="6 7" key="1">
    <citation type="journal article" date="2012" name="J. Bacteriol.">
        <title>Draft Genome Sequence of Novosphingobium nitrogenifigens Y88T.</title>
        <authorList>
            <person name="Strabala T.J."/>
            <person name="Macdonald L."/>
            <person name="Liu V."/>
            <person name="Smit A.M."/>
        </authorList>
    </citation>
    <scope>NUCLEOTIDE SEQUENCE [LARGE SCALE GENOMIC DNA]</scope>
    <source>
        <strain evidence="6 7">DSM 19370</strain>
    </source>
</reference>
<dbReference type="InterPro" id="IPR000847">
    <property type="entry name" value="LysR_HTH_N"/>
</dbReference>
<keyword evidence="2" id="KW-0805">Transcription regulation</keyword>
<comment type="similarity">
    <text evidence="1">Belongs to the LysR transcriptional regulatory family.</text>
</comment>
<dbReference type="Gene3D" id="1.10.10.10">
    <property type="entry name" value="Winged helix-like DNA-binding domain superfamily/Winged helix DNA-binding domain"/>
    <property type="match status" value="1"/>
</dbReference>
<dbReference type="AlphaFoldDB" id="F1Z3P7"/>
<dbReference type="GO" id="GO:0032993">
    <property type="term" value="C:protein-DNA complex"/>
    <property type="evidence" value="ECO:0007669"/>
    <property type="project" value="TreeGrafter"/>
</dbReference>
<dbReference type="SUPFAM" id="SSF46785">
    <property type="entry name" value="Winged helix' DNA-binding domain"/>
    <property type="match status" value="1"/>
</dbReference>
<evidence type="ECO:0000256" key="2">
    <source>
        <dbReference type="ARBA" id="ARBA00023015"/>
    </source>
</evidence>
<organism evidence="6 7">
    <name type="scientific">Novosphingobium nitrogenifigens DSM 19370</name>
    <dbReference type="NCBI Taxonomy" id="983920"/>
    <lineage>
        <taxon>Bacteria</taxon>
        <taxon>Pseudomonadati</taxon>
        <taxon>Pseudomonadota</taxon>
        <taxon>Alphaproteobacteria</taxon>
        <taxon>Sphingomonadales</taxon>
        <taxon>Sphingomonadaceae</taxon>
        <taxon>Novosphingobium</taxon>
    </lineage>
</organism>
<proteinExistence type="inferred from homology"/>
<evidence type="ECO:0000256" key="3">
    <source>
        <dbReference type="ARBA" id="ARBA00023125"/>
    </source>
</evidence>
<dbReference type="Proteomes" id="UP000004728">
    <property type="component" value="Unassembled WGS sequence"/>
</dbReference>
<dbReference type="PRINTS" id="PR00039">
    <property type="entry name" value="HTHLYSR"/>
</dbReference>
<keyword evidence="7" id="KW-1185">Reference proteome</keyword>
<evidence type="ECO:0000313" key="6">
    <source>
        <dbReference type="EMBL" id="EGD60779.1"/>
    </source>
</evidence>
<dbReference type="PANTHER" id="PTHR30346">
    <property type="entry name" value="TRANSCRIPTIONAL DUAL REGULATOR HCAR-RELATED"/>
    <property type="match status" value="1"/>
</dbReference>
<dbReference type="InterPro" id="IPR036390">
    <property type="entry name" value="WH_DNA-bd_sf"/>
</dbReference>
<gene>
    <name evidence="6" type="ORF">Y88_1666</name>
</gene>
<dbReference type="EMBL" id="AEWJ01000008">
    <property type="protein sequence ID" value="EGD60779.1"/>
    <property type="molecule type" value="Genomic_DNA"/>
</dbReference>
<dbReference type="PROSITE" id="PS50931">
    <property type="entry name" value="HTH_LYSR"/>
    <property type="match status" value="1"/>
</dbReference>
<protein>
    <submittedName>
        <fullName evidence="6">Transcriptional regulator, LysR family protein</fullName>
    </submittedName>
</protein>
<evidence type="ECO:0000259" key="5">
    <source>
        <dbReference type="PROSITE" id="PS50931"/>
    </source>
</evidence>
<keyword evidence="3" id="KW-0238">DNA-binding</keyword>
<dbReference type="eggNOG" id="COG0583">
    <property type="taxonomic scope" value="Bacteria"/>
</dbReference>
<sequence>MLYLSLRQFEYVTAVARAGSLSGAAVQLNVSQPSLSVALTQVEDYLGYKLFVRRKGAPITLTAAGEAYVDKVEDLLAMARRLEDPDLMRHAVSGRLTVGMFDGLAPFHLGPVLKALATRLPAVDIRYRVSDFATLAREMLDGRIDLAVTYDLGLDASFSKSHLVDARPHALLAGDHPMAGKSRIALRDLAGESLILSEEGLSIRHVLGLFQRLKLKPLVTHRVASVELMRSLVGNAMGVGISYCVPPATRSYDGKPVSSIAIDDDFAVEPVIIARNGLDLPNELVTQAHAAIAGVLIQ</sequence>
<dbReference type="STRING" id="983920.Y88_1666"/>
<evidence type="ECO:0000256" key="1">
    <source>
        <dbReference type="ARBA" id="ARBA00009437"/>
    </source>
</evidence>
<name>F1Z3P7_9SPHN</name>
<evidence type="ECO:0000256" key="4">
    <source>
        <dbReference type="ARBA" id="ARBA00023163"/>
    </source>
</evidence>
<dbReference type="Pfam" id="PF03466">
    <property type="entry name" value="LysR_substrate"/>
    <property type="match status" value="1"/>
</dbReference>
<dbReference type="OrthoDB" id="8479870at2"/>
<dbReference type="Pfam" id="PF00126">
    <property type="entry name" value="HTH_1"/>
    <property type="match status" value="1"/>
</dbReference>
<dbReference type="GO" id="GO:0003700">
    <property type="term" value="F:DNA-binding transcription factor activity"/>
    <property type="evidence" value="ECO:0007669"/>
    <property type="project" value="InterPro"/>
</dbReference>
<dbReference type="InterPro" id="IPR005119">
    <property type="entry name" value="LysR_subst-bd"/>
</dbReference>
<dbReference type="InParanoid" id="F1Z3P7"/>
<comment type="caution">
    <text evidence="6">The sequence shown here is derived from an EMBL/GenBank/DDBJ whole genome shotgun (WGS) entry which is preliminary data.</text>
</comment>
<dbReference type="PANTHER" id="PTHR30346:SF0">
    <property type="entry name" value="HCA OPERON TRANSCRIPTIONAL ACTIVATOR HCAR"/>
    <property type="match status" value="1"/>
</dbReference>
<dbReference type="HOGENOM" id="CLU_039613_6_4_5"/>
<dbReference type="Gene3D" id="3.40.190.10">
    <property type="entry name" value="Periplasmic binding protein-like II"/>
    <property type="match status" value="2"/>
</dbReference>
<dbReference type="SUPFAM" id="SSF53850">
    <property type="entry name" value="Periplasmic binding protein-like II"/>
    <property type="match status" value="1"/>
</dbReference>
<dbReference type="GO" id="GO:0003677">
    <property type="term" value="F:DNA binding"/>
    <property type="evidence" value="ECO:0007669"/>
    <property type="project" value="UniProtKB-KW"/>
</dbReference>
<accession>F1Z3P7</accession>